<evidence type="ECO:0000259" key="3">
    <source>
        <dbReference type="Pfam" id="PF08719"/>
    </source>
</evidence>
<evidence type="ECO:0000313" key="4">
    <source>
        <dbReference type="EMBL" id="AEA65743.1"/>
    </source>
</evidence>
<geneLocation type="plasmid" evidence="4 5">
    <name>bgla_3p</name>
</geneLocation>
<comment type="catalytic activity">
    <reaction evidence="2">
        <text>2,5-diamino-6-hydroxy-4-(5-phosphoribosylamino)-pyrimidine + H2O = 2,5,6-triamino-4-hydroxypyrimidine + D-ribose 5-phosphate</text>
        <dbReference type="Rhea" id="RHEA:23436"/>
        <dbReference type="ChEBI" id="CHEBI:15377"/>
        <dbReference type="ChEBI" id="CHEBI:58614"/>
        <dbReference type="ChEBI" id="CHEBI:78346"/>
        <dbReference type="ChEBI" id="CHEBI:137796"/>
    </reaction>
</comment>
<dbReference type="HOGENOM" id="CLU_808163_0_0_4"/>
<dbReference type="RefSeq" id="WP_013691878.1">
    <property type="nucleotide sequence ID" value="NC_015378.1"/>
</dbReference>
<dbReference type="NCBIfam" id="TIGR02464">
    <property type="entry name" value="ribofla_fusion"/>
    <property type="match status" value="1"/>
</dbReference>
<dbReference type="KEGG" id="bgd:bgla_3p0420"/>
<gene>
    <name evidence="4" type="ordered locus">bgla_3p0420</name>
</gene>
<organism evidence="4 5">
    <name type="scientific">Burkholderia gladioli (strain BSR3)</name>
    <dbReference type="NCBI Taxonomy" id="999541"/>
    <lineage>
        <taxon>Bacteria</taxon>
        <taxon>Pseudomonadati</taxon>
        <taxon>Pseudomonadota</taxon>
        <taxon>Betaproteobacteria</taxon>
        <taxon>Burkholderiales</taxon>
        <taxon>Burkholderiaceae</taxon>
        <taxon>Burkholderia</taxon>
    </lineage>
</organism>
<dbReference type="Gene3D" id="1.10.357.40">
    <property type="entry name" value="YbiA-like"/>
    <property type="match status" value="1"/>
</dbReference>
<reference evidence="4 5" key="1">
    <citation type="journal article" date="2011" name="J. Bacteriol.">
        <title>Complete genome sequence of Burkholderia gladioli BSR3.</title>
        <authorList>
            <person name="Seo Y.S."/>
            <person name="Lim J."/>
            <person name="Choi B.S."/>
            <person name="Kim H."/>
            <person name="Goo E."/>
            <person name="Lee B."/>
            <person name="Lim J.S."/>
            <person name="Choi I.Y."/>
            <person name="Moon J.S."/>
            <person name="Kim J."/>
            <person name="Hwang I."/>
        </authorList>
    </citation>
    <scope>NUCLEOTIDE SEQUENCE [LARGE SCALE GENOMIC DNA]</scope>
    <source>
        <strain evidence="5">BSR3</strain>
    </source>
</reference>
<dbReference type="Pfam" id="PF08719">
    <property type="entry name" value="NADAR"/>
    <property type="match status" value="1"/>
</dbReference>
<dbReference type="InterPro" id="IPR012816">
    <property type="entry name" value="NADAR"/>
</dbReference>
<dbReference type="SUPFAM" id="SSF143990">
    <property type="entry name" value="YbiA-like"/>
    <property type="match status" value="1"/>
</dbReference>
<dbReference type="CDD" id="cd15457">
    <property type="entry name" value="NADAR"/>
    <property type="match status" value="1"/>
</dbReference>
<dbReference type="InterPro" id="IPR037238">
    <property type="entry name" value="YbiA-like_sf"/>
</dbReference>
<dbReference type="AlphaFoldDB" id="F2LSE7"/>
<evidence type="ECO:0000256" key="2">
    <source>
        <dbReference type="ARBA" id="ARBA00000751"/>
    </source>
</evidence>
<name>F2LSE7_BURGS</name>
<keyword evidence="4" id="KW-0614">Plasmid</keyword>
<keyword evidence="5" id="KW-1185">Reference proteome</keyword>
<dbReference type="EMBL" id="CP002603">
    <property type="protein sequence ID" value="AEA65743.1"/>
    <property type="molecule type" value="Genomic_DNA"/>
</dbReference>
<sequence>MHHINNMTLFFGAEDALSNWHQCRFEYHGVAFTCVEQFMMYAKAKLFEDHATAAAILATTDPHKQKQLGREVKGFNDAVWVEKREAIVTVGCREKFQQNPALRDTLLATGDTVLVEASPYDRIWGVGFAWNDPLILDPKNWRGTNLLGKTLTTVRQLLKDAQAASKATDHQYWTGADIAKLPADSAKREWLTRYVADGGLAICRVCGLGEGALTTHCPGSRAGAYADDVYAGKLDFVEGSWVNRGNPTNQMWDRVADSEMMKVADSYSRQEQLNIIYETTHGDFKGIAGERWPAEHQGKRTILVNDKGATFLALLENLTDEQIADKLPLALKTRAKKQSSSSV</sequence>
<proteinExistence type="predicted"/>
<evidence type="ECO:0000313" key="5">
    <source>
        <dbReference type="Proteomes" id="UP000008316"/>
    </source>
</evidence>
<comment type="catalytic activity">
    <reaction evidence="1">
        <text>5-amino-6-(5-phospho-D-ribosylamino)uracil + H2O = 5,6-diaminouracil + D-ribose 5-phosphate</text>
        <dbReference type="Rhea" id="RHEA:55020"/>
        <dbReference type="ChEBI" id="CHEBI:15377"/>
        <dbReference type="ChEBI" id="CHEBI:46252"/>
        <dbReference type="ChEBI" id="CHEBI:58453"/>
        <dbReference type="ChEBI" id="CHEBI:78346"/>
    </reaction>
</comment>
<dbReference type="Proteomes" id="UP000008316">
    <property type="component" value="Plasmid bgla_3p"/>
</dbReference>
<accession>F2LSE7</accession>
<protein>
    <recommendedName>
        <fullName evidence="3">NADAR domain-containing protein</fullName>
    </recommendedName>
</protein>
<feature type="domain" description="NADAR" evidence="3">
    <location>
        <begin position="14"/>
        <end position="158"/>
    </location>
</feature>
<evidence type="ECO:0000256" key="1">
    <source>
        <dbReference type="ARBA" id="ARBA00000022"/>
    </source>
</evidence>